<accession>A0ABN1P0I6</accession>
<evidence type="ECO:0000313" key="3">
    <source>
        <dbReference type="Proteomes" id="UP001500418"/>
    </source>
</evidence>
<comment type="caution">
    <text evidence="2">The sequence shown here is derived from an EMBL/GenBank/DDBJ whole genome shotgun (WGS) entry which is preliminary data.</text>
</comment>
<dbReference type="EMBL" id="BAAAID010000005">
    <property type="protein sequence ID" value="GAA0920429.1"/>
    <property type="molecule type" value="Genomic_DNA"/>
</dbReference>
<proteinExistence type="predicted"/>
<evidence type="ECO:0000259" key="1">
    <source>
        <dbReference type="Pfam" id="PF13276"/>
    </source>
</evidence>
<sequence>MHRVPYRTSCRALGVSEAWFYTWRRRPFQPTQREIRRVGLAERVRCFFDYSGQTYGSPRITLDLCEEGWQVSQNTVADIMAELGLQGRTPPRRRRSLTRPGKRKAAPALVRRTFDAVAPDVLWWGGMTQIDTGVSPRISQAERPKRPLTMGGHAAGIEIPGDEHGCHWGSVPAQPLCGALAPPWGQGPPALWNGPVR</sequence>
<dbReference type="Proteomes" id="UP001500418">
    <property type="component" value="Unassembled WGS sequence"/>
</dbReference>
<dbReference type="Pfam" id="PF13276">
    <property type="entry name" value="HTH_21"/>
    <property type="match status" value="1"/>
</dbReference>
<gene>
    <name evidence="2" type="ORF">GCM10009575_013230</name>
</gene>
<keyword evidence="3" id="KW-1185">Reference proteome</keyword>
<dbReference type="PANTHER" id="PTHR46889">
    <property type="entry name" value="TRANSPOSASE INSF FOR INSERTION SEQUENCE IS3B-RELATED"/>
    <property type="match status" value="1"/>
</dbReference>
<dbReference type="PANTHER" id="PTHR46889:SF4">
    <property type="entry name" value="TRANSPOSASE INSO FOR INSERTION SEQUENCE ELEMENT IS911B-RELATED"/>
    <property type="match status" value="1"/>
</dbReference>
<evidence type="ECO:0000313" key="2">
    <source>
        <dbReference type="EMBL" id="GAA0920429.1"/>
    </source>
</evidence>
<protein>
    <recommendedName>
        <fullName evidence="1">HTH-like domain-containing protein</fullName>
    </recommendedName>
</protein>
<name>A0ABN1P0I6_9ACTN</name>
<dbReference type="InterPro" id="IPR025948">
    <property type="entry name" value="HTH-like_dom"/>
</dbReference>
<reference evidence="2 3" key="1">
    <citation type="journal article" date="2019" name="Int. J. Syst. Evol. Microbiol.">
        <title>The Global Catalogue of Microorganisms (GCM) 10K type strain sequencing project: providing services to taxonomists for standard genome sequencing and annotation.</title>
        <authorList>
            <consortium name="The Broad Institute Genomics Platform"/>
            <consortium name="The Broad Institute Genome Sequencing Center for Infectious Disease"/>
            <person name="Wu L."/>
            <person name="Ma J."/>
        </authorList>
    </citation>
    <scope>NUCLEOTIDE SEQUENCE [LARGE SCALE GENOMIC DNA]</scope>
    <source>
        <strain evidence="2 3">JCM 11444</strain>
    </source>
</reference>
<organism evidence="2 3">
    <name type="scientific">Streptomyces rhizosphaericus</name>
    <dbReference type="NCBI Taxonomy" id="114699"/>
    <lineage>
        <taxon>Bacteria</taxon>
        <taxon>Bacillati</taxon>
        <taxon>Actinomycetota</taxon>
        <taxon>Actinomycetes</taxon>
        <taxon>Kitasatosporales</taxon>
        <taxon>Streptomycetaceae</taxon>
        <taxon>Streptomyces</taxon>
        <taxon>Streptomyces violaceusniger group</taxon>
    </lineage>
</organism>
<feature type="domain" description="HTH-like" evidence="1">
    <location>
        <begin position="40"/>
        <end position="93"/>
    </location>
</feature>
<dbReference type="InterPro" id="IPR050900">
    <property type="entry name" value="Transposase_IS3/IS150/IS904"/>
</dbReference>